<sequence>MDKKKKKMIGVAAMAMLLIILLSANMETVDAQGVNCYDSCETACVGLPQREYLRCARKCQIRCGPAPLRKGEGNFAPA</sequence>
<dbReference type="PaxDb" id="4097-A0A1S3ZPG9"/>
<protein>
    <submittedName>
        <fullName evidence="2">Uncharacterized protein isoform X1</fullName>
    </submittedName>
</protein>
<gene>
    <name evidence="2" type="primary">LOC107789026</name>
</gene>
<feature type="chain" id="PRO_5010168387" evidence="1">
    <location>
        <begin position="32"/>
        <end position="78"/>
    </location>
</feature>
<dbReference type="STRING" id="4097.A0A1S3ZPG9"/>
<dbReference type="AlphaFoldDB" id="A0A1S3ZPG9"/>
<evidence type="ECO:0000313" key="2">
    <source>
        <dbReference type="RefSeq" id="XP_016466281.1"/>
    </source>
</evidence>
<dbReference type="RefSeq" id="XP_016466281.1">
    <property type="nucleotide sequence ID" value="XM_016610795.1"/>
</dbReference>
<dbReference type="PANTHER" id="PTHR37183:SF1">
    <property type="entry name" value="PLANT THIONIN FAMILY PROTEIN"/>
    <property type="match status" value="1"/>
</dbReference>
<name>A0A1S3ZPG9_TOBAC</name>
<accession>A0A1S3ZPG9</accession>
<dbReference type="OrthoDB" id="1933690at2759"/>
<evidence type="ECO:0000256" key="1">
    <source>
        <dbReference type="SAM" id="SignalP"/>
    </source>
</evidence>
<feature type="signal peptide" evidence="1">
    <location>
        <begin position="1"/>
        <end position="31"/>
    </location>
</feature>
<dbReference type="KEGG" id="nta:107789026"/>
<organism evidence="2">
    <name type="scientific">Nicotiana tabacum</name>
    <name type="common">Common tobacco</name>
    <dbReference type="NCBI Taxonomy" id="4097"/>
    <lineage>
        <taxon>Eukaryota</taxon>
        <taxon>Viridiplantae</taxon>
        <taxon>Streptophyta</taxon>
        <taxon>Embryophyta</taxon>
        <taxon>Tracheophyta</taxon>
        <taxon>Spermatophyta</taxon>
        <taxon>Magnoliopsida</taxon>
        <taxon>eudicotyledons</taxon>
        <taxon>Gunneridae</taxon>
        <taxon>Pentapetalae</taxon>
        <taxon>asterids</taxon>
        <taxon>lamiids</taxon>
        <taxon>Solanales</taxon>
        <taxon>Solanaceae</taxon>
        <taxon>Nicotianoideae</taxon>
        <taxon>Nicotianeae</taxon>
        <taxon>Nicotiana</taxon>
    </lineage>
</organism>
<proteinExistence type="predicted"/>
<dbReference type="PANTHER" id="PTHR37183">
    <property type="entry name" value="PLANT THIONIN FAMILY PROTEIN"/>
    <property type="match status" value="1"/>
</dbReference>
<keyword evidence="1" id="KW-0732">Signal</keyword>
<reference evidence="2" key="1">
    <citation type="submission" date="2025-08" db="UniProtKB">
        <authorList>
            <consortium name="RefSeq"/>
        </authorList>
    </citation>
    <scope>IDENTIFICATION</scope>
</reference>